<dbReference type="PANTHER" id="PTHR25466:SF9">
    <property type="entry name" value="FIBRONECTIN TYPE-III DOMAIN-CONTAINING PROTEIN"/>
    <property type="match status" value="1"/>
</dbReference>
<dbReference type="GO" id="GO:0009897">
    <property type="term" value="C:external side of plasma membrane"/>
    <property type="evidence" value="ECO:0007669"/>
    <property type="project" value="TreeGrafter"/>
</dbReference>
<feature type="chain" id="PRO_5040753930" evidence="11">
    <location>
        <begin position="22"/>
        <end position="557"/>
    </location>
</feature>
<dbReference type="SMART" id="SM00408">
    <property type="entry name" value="IGc2"/>
    <property type="match status" value="4"/>
</dbReference>
<dbReference type="InterPro" id="IPR003599">
    <property type="entry name" value="Ig_sub"/>
</dbReference>
<dbReference type="GO" id="GO:0031295">
    <property type="term" value="P:T cell costimulation"/>
    <property type="evidence" value="ECO:0007669"/>
    <property type="project" value="TreeGrafter"/>
</dbReference>
<dbReference type="GO" id="GO:0007166">
    <property type="term" value="P:cell surface receptor signaling pathway"/>
    <property type="evidence" value="ECO:0007669"/>
    <property type="project" value="TreeGrafter"/>
</dbReference>
<dbReference type="RefSeq" id="XP_055366247.1">
    <property type="nucleotide sequence ID" value="XM_055510272.1"/>
</dbReference>
<dbReference type="SMART" id="SM00409">
    <property type="entry name" value="IG"/>
    <property type="match status" value="4"/>
</dbReference>
<keyword evidence="7" id="KW-1015">Disulfide bond</keyword>
<evidence type="ECO:0000256" key="11">
    <source>
        <dbReference type="SAM" id="SignalP"/>
    </source>
</evidence>
<dbReference type="InterPro" id="IPR051713">
    <property type="entry name" value="T-cell_Activation_Regulation"/>
</dbReference>
<dbReference type="InterPro" id="IPR003006">
    <property type="entry name" value="Ig/MHC_CS"/>
</dbReference>
<dbReference type="GeneID" id="114858704"/>
<name>A0A9W2XX08_BETSP</name>
<evidence type="ECO:0000313" key="14">
    <source>
        <dbReference type="RefSeq" id="XP_055366247.1"/>
    </source>
</evidence>
<dbReference type="Pfam" id="PF07686">
    <property type="entry name" value="V-set"/>
    <property type="match status" value="4"/>
</dbReference>
<evidence type="ECO:0000259" key="12">
    <source>
        <dbReference type="PROSITE" id="PS50835"/>
    </source>
</evidence>
<dbReference type="PANTHER" id="PTHR25466">
    <property type="entry name" value="T-LYMPHOCYTE ACTIVATION ANTIGEN"/>
    <property type="match status" value="1"/>
</dbReference>
<sequence>MAAVVLCWTLLTVGFLGSASEAPDLEESGLAANDTQVRENIIAHSGEKVTLQCQSPVDEDFKVLEWSRSDHEELIYVFLYRDGQFDPENQHPSFENRVELKDKQMKNGDMSLILRNVTINDTGTYECRVNQKASRTVLGTDPIKVINLEVNNNGQDLGPKVWQNITEVRENITAHSGDKVTLQCQSPVDKDFKVLEWSRSDHEELIYVFLYRDGQFDPEKQHPSFKDRVELEDKQMKNGNVSLILSSVTINDTGTYECRIDQRASATFIRTNLIKVINLEVTNNVVQNVSAYSGDNVMLPCQHKFNESMVLEWSRSDHEKPVYVFLYRDENFTSDCQHPSFKDRVKLKDKQMKDGDLSLILNNVTTNDTGTYECRVDHKVSRSYLRTDPIKVINLEVTNIERKNITAHSGENVRLQCQSPVDKDVKVLEWSRSDHEELIYVFLYQDGKFEPEKQHPSFKDRVELEDKQMKNGNVSLILSSVTINDTGTYECRIDQRASATFLRTNLIKVINLEVTNNGQVLGPEFWQNIIGGQRDGKVQEYVGLMLYQIVFLLFLLL</sequence>
<comment type="subcellular location">
    <subcellularLocation>
        <location evidence="1">Cell membrane</location>
        <topology evidence="1">Single-pass type I membrane protein</topology>
    </subcellularLocation>
</comment>
<dbReference type="GO" id="GO:0006955">
    <property type="term" value="P:immune response"/>
    <property type="evidence" value="ECO:0007669"/>
    <property type="project" value="TreeGrafter"/>
</dbReference>
<evidence type="ECO:0000256" key="3">
    <source>
        <dbReference type="ARBA" id="ARBA00022692"/>
    </source>
</evidence>
<dbReference type="InterPro" id="IPR007110">
    <property type="entry name" value="Ig-like_dom"/>
</dbReference>
<dbReference type="OrthoDB" id="10012075at2759"/>
<dbReference type="SUPFAM" id="SSF48726">
    <property type="entry name" value="Immunoglobulin"/>
    <property type="match status" value="4"/>
</dbReference>
<dbReference type="SMART" id="SM00406">
    <property type="entry name" value="IGv"/>
    <property type="match status" value="4"/>
</dbReference>
<keyword evidence="8" id="KW-0675">Receptor</keyword>
<evidence type="ECO:0000256" key="2">
    <source>
        <dbReference type="ARBA" id="ARBA00022475"/>
    </source>
</evidence>
<dbReference type="AlphaFoldDB" id="A0A9W2XX08"/>
<dbReference type="GO" id="GO:0042102">
    <property type="term" value="P:positive regulation of T cell proliferation"/>
    <property type="evidence" value="ECO:0007669"/>
    <property type="project" value="TreeGrafter"/>
</dbReference>
<keyword evidence="9" id="KW-0325">Glycoprotein</keyword>
<dbReference type="Gene3D" id="2.60.40.10">
    <property type="entry name" value="Immunoglobulins"/>
    <property type="match status" value="4"/>
</dbReference>
<evidence type="ECO:0000256" key="10">
    <source>
        <dbReference type="ARBA" id="ARBA00023319"/>
    </source>
</evidence>
<feature type="domain" description="Ig-like" evidence="12">
    <location>
        <begin position="159"/>
        <end position="269"/>
    </location>
</feature>
<evidence type="ECO:0000256" key="8">
    <source>
        <dbReference type="ARBA" id="ARBA00023170"/>
    </source>
</evidence>
<feature type="domain" description="Ig-like" evidence="12">
    <location>
        <begin position="389"/>
        <end position="507"/>
    </location>
</feature>
<dbReference type="InterPro" id="IPR013106">
    <property type="entry name" value="Ig_V-set"/>
</dbReference>
<keyword evidence="10" id="KW-0393">Immunoglobulin domain</keyword>
<dbReference type="GO" id="GO:0071222">
    <property type="term" value="P:cellular response to lipopolysaccharide"/>
    <property type="evidence" value="ECO:0007669"/>
    <property type="project" value="TreeGrafter"/>
</dbReference>
<evidence type="ECO:0000256" key="6">
    <source>
        <dbReference type="ARBA" id="ARBA00023136"/>
    </source>
</evidence>
<proteinExistence type="predicted"/>
<keyword evidence="6" id="KW-0472">Membrane</keyword>
<feature type="domain" description="Ig-like" evidence="12">
    <location>
        <begin position="274"/>
        <end position="385"/>
    </location>
</feature>
<organism evidence="13 14">
    <name type="scientific">Betta splendens</name>
    <name type="common">Siamese fighting fish</name>
    <dbReference type="NCBI Taxonomy" id="158456"/>
    <lineage>
        <taxon>Eukaryota</taxon>
        <taxon>Metazoa</taxon>
        <taxon>Chordata</taxon>
        <taxon>Craniata</taxon>
        <taxon>Vertebrata</taxon>
        <taxon>Euteleostomi</taxon>
        <taxon>Actinopterygii</taxon>
        <taxon>Neopterygii</taxon>
        <taxon>Teleostei</taxon>
        <taxon>Neoteleostei</taxon>
        <taxon>Acanthomorphata</taxon>
        <taxon>Anabantaria</taxon>
        <taxon>Anabantiformes</taxon>
        <taxon>Anabantoidei</taxon>
        <taxon>Osphronemidae</taxon>
        <taxon>Betta</taxon>
    </lineage>
</organism>
<evidence type="ECO:0000256" key="1">
    <source>
        <dbReference type="ARBA" id="ARBA00004251"/>
    </source>
</evidence>
<keyword evidence="13" id="KW-1185">Reference proteome</keyword>
<keyword evidence="2" id="KW-1003">Cell membrane</keyword>
<dbReference type="InterPro" id="IPR013783">
    <property type="entry name" value="Ig-like_fold"/>
</dbReference>
<dbReference type="GO" id="GO:0042130">
    <property type="term" value="P:negative regulation of T cell proliferation"/>
    <property type="evidence" value="ECO:0007669"/>
    <property type="project" value="TreeGrafter"/>
</dbReference>
<dbReference type="InterPro" id="IPR036179">
    <property type="entry name" value="Ig-like_dom_sf"/>
</dbReference>
<evidence type="ECO:0000313" key="13">
    <source>
        <dbReference type="Proteomes" id="UP000515150"/>
    </source>
</evidence>
<keyword evidence="3" id="KW-0812">Transmembrane</keyword>
<evidence type="ECO:0000256" key="5">
    <source>
        <dbReference type="ARBA" id="ARBA00022989"/>
    </source>
</evidence>
<accession>A0A9W2XX08</accession>
<gene>
    <name evidence="14" type="primary">LOC114858704</name>
</gene>
<keyword evidence="5" id="KW-1133">Transmembrane helix</keyword>
<feature type="domain" description="Ig-like" evidence="12">
    <location>
        <begin position="23"/>
        <end position="138"/>
    </location>
</feature>
<keyword evidence="4 11" id="KW-0732">Signal</keyword>
<dbReference type="KEGG" id="bspl:114858704"/>
<feature type="signal peptide" evidence="11">
    <location>
        <begin position="1"/>
        <end position="21"/>
    </location>
</feature>
<dbReference type="InterPro" id="IPR003598">
    <property type="entry name" value="Ig_sub2"/>
</dbReference>
<dbReference type="PROSITE" id="PS50835">
    <property type="entry name" value="IG_LIKE"/>
    <property type="match status" value="4"/>
</dbReference>
<reference evidence="14" key="1">
    <citation type="submission" date="2025-08" db="UniProtKB">
        <authorList>
            <consortium name="RefSeq"/>
        </authorList>
    </citation>
    <scope>IDENTIFICATION</scope>
</reference>
<evidence type="ECO:0000256" key="7">
    <source>
        <dbReference type="ARBA" id="ARBA00023157"/>
    </source>
</evidence>
<protein>
    <submittedName>
        <fullName evidence="14">Uncharacterized protein LOC114858704</fullName>
    </submittedName>
</protein>
<evidence type="ECO:0000256" key="9">
    <source>
        <dbReference type="ARBA" id="ARBA00023180"/>
    </source>
</evidence>
<dbReference type="Proteomes" id="UP000515150">
    <property type="component" value="Chromosome 7"/>
</dbReference>
<dbReference type="PROSITE" id="PS00290">
    <property type="entry name" value="IG_MHC"/>
    <property type="match status" value="1"/>
</dbReference>
<evidence type="ECO:0000256" key="4">
    <source>
        <dbReference type="ARBA" id="ARBA00022729"/>
    </source>
</evidence>